<gene>
    <name evidence="3" type="ORF">FDV58_14750</name>
</gene>
<feature type="transmembrane region" description="Helical" evidence="2">
    <location>
        <begin position="131"/>
        <end position="153"/>
    </location>
</feature>
<proteinExistence type="predicted"/>
<reference evidence="3 4" key="1">
    <citation type="submission" date="2019-05" db="EMBL/GenBank/DDBJ databases">
        <title>Draft Genome of Bradyrhizobium elkanii strain SEMIA 938, Used in Commercial Inoculants for Lupinus spp. in Brazil.</title>
        <authorList>
            <person name="Hungria M."/>
            <person name="Delamuta J.R.M."/>
            <person name="Ribeiro R.A."/>
            <person name="Nogueira M.A."/>
        </authorList>
    </citation>
    <scope>NUCLEOTIDE SEQUENCE [LARGE SCALE GENOMIC DNA]</scope>
    <source>
        <strain evidence="3 4">Semia 938</strain>
    </source>
</reference>
<feature type="region of interest" description="Disordered" evidence="1">
    <location>
        <begin position="1"/>
        <end position="22"/>
    </location>
</feature>
<feature type="transmembrane region" description="Helical" evidence="2">
    <location>
        <begin position="39"/>
        <end position="61"/>
    </location>
</feature>
<evidence type="ECO:0000256" key="2">
    <source>
        <dbReference type="SAM" id="Phobius"/>
    </source>
</evidence>
<evidence type="ECO:0000256" key="1">
    <source>
        <dbReference type="SAM" id="MobiDB-lite"/>
    </source>
</evidence>
<feature type="transmembrane region" description="Helical" evidence="2">
    <location>
        <begin position="81"/>
        <end position="104"/>
    </location>
</feature>
<protein>
    <submittedName>
        <fullName evidence="3">DUF2975 domain-containing protein</fullName>
    </submittedName>
</protein>
<evidence type="ECO:0000313" key="4">
    <source>
        <dbReference type="Proteomes" id="UP000305095"/>
    </source>
</evidence>
<feature type="transmembrane region" description="Helical" evidence="2">
    <location>
        <begin position="173"/>
        <end position="190"/>
    </location>
</feature>
<dbReference type="Proteomes" id="UP000305095">
    <property type="component" value="Unassembled WGS sequence"/>
</dbReference>
<accession>A0A4U6S7K7</accession>
<keyword evidence="2" id="KW-1133">Transmembrane helix</keyword>
<organism evidence="3 4">
    <name type="scientific">Bradyrhizobium elkanii</name>
    <dbReference type="NCBI Taxonomy" id="29448"/>
    <lineage>
        <taxon>Bacteria</taxon>
        <taxon>Pseudomonadati</taxon>
        <taxon>Pseudomonadota</taxon>
        <taxon>Alphaproteobacteria</taxon>
        <taxon>Hyphomicrobiales</taxon>
        <taxon>Nitrobacteraceae</taxon>
        <taxon>Bradyrhizobium</taxon>
    </lineage>
</organism>
<keyword evidence="2" id="KW-0472">Membrane</keyword>
<dbReference type="Pfam" id="PF11188">
    <property type="entry name" value="DUF2975"/>
    <property type="match status" value="1"/>
</dbReference>
<name>A0A4U6S7K7_BRAEL</name>
<evidence type="ECO:0000313" key="3">
    <source>
        <dbReference type="EMBL" id="TKV80686.1"/>
    </source>
</evidence>
<keyword evidence="2" id="KW-0812">Transmembrane</keyword>
<sequence>MIISGQQRSRSSMSAPLSSELSPSARPARLERIRAVSRVLAYACTGISFVLAVGLLAYWVASPDEAILRDAGLTGVAFHPIGWLVRLMGLVVSVLPLAGLIWGLSRVRRCFNAFAQGRFFTADNVARLRDLAIAMLVSTLLKPLIGALLSILLSWQTYAQGKSIVIALGSDTLLALLFAGLVAVTAWVMAEANAIADEHAQFV</sequence>
<comment type="caution">
    <text evidence="3">The sequence shown here is derived from an EMBL/GenBank/DDBJ whole genome shotgun (WGS) entry which is preliminary data.</text>
</comment>
<dbReference type="AlphaFoldDB" id="A0A4U6S7K7"/>
<feature type="compositionally biased region" description="Low complexity" evidence="1">
    <location>
        <begin position="8"/>
        <end position="22"/>
    </location>
</feature>
<dbReference type="EMBL" id="SZZP01000008">
    <property type="protein sequence ID" value="TKV80686.1"/>
    <property type="molecule type" value="Genomic_DNA"/>
</dbReference>
<dbReference type="InterPro" id="IPR021354">
    <property type="entry name" value="DUF2975"/>
</dbReference>